<reference evidence="1" key="2">
    <citation type="journal article" date="2015" name="Fish Shellfish Immunol.">
        <title>Early steps in the European eel (Anguilla anguilla)-Vibrio vulnificus interaction in the gills: Role of the RtxA13 toxin.</title>
        <authorList>
            <person name="Callol A."/>
            <person name="Pajuelo D."/>
            <person name="Ebbesson L."/>
            <person name="Teles M."/>
            <person name="MacKenzie S."/>
            <person name="Amaro C."/>
        </authorList>
    </citation>
    <scope>NUCLEOTIDE SEQUENCE</scope>
</reference>
<dbReference type="AlphaFoldDB" id="A0A0E9RIC5"/>
<name>A0A0E9RIC5_ANGAN</name>
<sequence>MILVYSYCDALLLTGGKHLPRELGDYSQGLFCIPAKSSQQWFDLDITVHKVPCQAKQCNRVSLCALNKECTHQL</sequence>
<proteinExistence type="predicted"/>
<reference evidence="1" key="1">
    <citation type="submission" date="2014-11" db="EMBL/GenBank/DDBJ databases">
        <authorList>
            <person name="Amaro Gonzalez C."/>
        </authorList>
    </citation>
    <scope>NUCLEOTIDE SEQUENCE</scope>
</reference>
<organism evidence="1">
    <name type="scientific">Anguilla anguilla</name>
    <name type="common">European freshwater eel</name>
    <name type="synonym">Muraena anguilla</name>
    <dbReference type="NCBI Taxonomy" id="7936"/>
    <lineage>
        <taxon>Eukaryota</taxon>
        <taxon>Metazoa</taxon>
        <taxon>Chordata</taxon>
        <taxon>Craniata</taxon>
        <taxon>Vertebrata</taxon>
        <taxon>Euteleostomi</taxon>
        <taxon>Actinopterygii</taxon>
        <taxon>Neopterygii</taxon>
        <taxon>Teleostei</taxon>
        <taxon>Anguilliformes</taxon>
        <taxon>Anguillidae</taxon>
        <taxon>Anguilla</taxon>
    </lineage>
</organism>
<dbReference type="EMBL" id="GBXM01080020">
    <property type="protein sequence ID" value="JAH28557.1"/>
    <property type="molecule type" value="Transcribed_RNA"/>
</dbReference>
<accession>A0A0E9RIC5</accession>
<evidence type="ECO:0000313" key="1">
    <source>
        <dbReference type="EMBL" id="JAH28557.1"/>
    </source>
</evidence>
<protein>
    <submittedName>
        <fullName evidence="1">Uncharacterized protein</fullName>
    </submittedName>
</protein>